<organism evidence="9 10">
    <name type="scientific">Corynascus novoguineensis</name>
    <dbReference type="NCBI Taxonomy" id="1126955"/>
    <lineage>
        <taxon>Eukaryota</taxon>
        <taxon>Fungi</taxon>
        <taxon>Dikarya</taxon>
        <taxon>Ascomycota</taxon>
        <taxon>Pezizomycotina</taxon>
        <taxon>Sordariomycetes</taxon>
        <taxon>Sordariomycetidae</taxon>
        <taxon>Sordariales</taxon>
        <taxon>Chaetomiaceae</taxon>
        <taxon>Corynascus</taxon>
    </lineage>
</organism>
<dbReference type="SMART" id="SM00829">
    <property type="entry name" value="PKS_ER"/>
    <property type="match status" value="1"/>
</dbReference>
<feature type="compositionally biased region" description="Low complexity" evidence="7">
    <location>
        <begin position="466"/>
        <end position="476"/>
    </location>
</feature>
<evidence type="ECO:0000256" key="1">
    <source>
        <dbReference type="ARBA" id="ARBA00008072"/>
    </source>
</evidence>
<dbReference type="CDD" id="cd00067">
    <property type="entry name" value="GAL4"/>
    <property type="match status" value="1"/>
</dbReference>
<dbReference type="PROSITE" id="PS00463">
    <property type="entry name" value="ZN2_CY6_FUNGAL_1"/>
    <property type="match status" value="1"/>
</dbReference>
<dbReference type="GO" id="GO:0000166">
    <property type="term" value="F:nucleotide binding"/>
    <property type="evidence" value="ECO:0007669"/>
    <property type="project" value="UniProtKB-KW"/>
</dbReference>
<dbReference type="InterPro" id="IPR020843">
    <property type="entry name" value="ER"/>
</dbReference>
<protein>
    <recommendedName>
        <fullName evidence="8">Zn(2)-C6 fungal-type domain-containing protein</fullName>
    </recommendedName>
</protein>
<dbReference type="InterPro" id="IPR011032">
    <property type="entry name" value="GroES-like_sf"/>
</dbReference>
<accession>A0AAN7CL62</accession>
<evidence type="ECO:0000256" key="2">
    <source>
        <dbReference type="ARBA" id="ARBA00011245"/>
    </source>
</evidence>
<dbReference type="Gene3D" id="3.40.50.720">
    <property type="entry name" value="NAD(P)-binding Rossmann-like Domain"/>
    <property type="match status" value="1"/>
</dbReference>
<dbReference type="Pfam" id="PF00172">
    <property type="entry name" value="Zn_clus"/>
    <property type="match status" value="1"/>
</dbReference>
<dbReference type="PROSITE" id="PS50048">
    <property type="entry name" value="ZN2_CY6_FUNGAL_2"/>
    <property type="match status" value="1"/>
</dbReference>
<keyword evidence="5" id="KW-0560">Oxidoreductase</keyword>
<keyword evidence="4" id="KW-0521">NADP</keyword>
<proteinExistence type="inferred from homology"/>
<keyword evidence="3" id="KW-0547">Nucleotide-binding</keyword>
<dbReference type="SUPFAM" id="SSF57701">
    <property type="entry name" value="Zn2/Cys6 DNA-binding domain"/>
    <property type="match status" value="1"/>
</dbReference>
<keyword evidence="6" id="KW-0539">Nucleus</keyword>
<name>A0AAN7CL62_9PEZI</name>
<evidence type="ECO:0000256" key="7">
    <source>
        <dbReference type="SAM" id="MobiDB-lite"/>
    </source>
</evidence>
<dbReference type="Pfam" id="PF08240">
    <property type="entry name" value="ADH_N"/>
    <property type="match status" value="1"/>
</dbReference>
<dbReference type="GO" id="GO:0008270">
    <property type="term" value="F:zinc ion binding"/>
    <property type="evidence" value="ECO:0007669"/>
    <property type="project" value="InterPro"/>
</dbReference>
<dbReference type="Pfam" id="PF00107">
    <property type="entry name" value="ADH_zinc_N"/>
    <property type="match status" value="1"/>
</dbReference>
<evidence type="ECO:0000256" key="5">
    <source>
        <dbReference type="ARBA" id="ARBA00023002"/>
    </source>
</evidence>
<gene>
    <name evidence="9" type="ORF">C7999DRAFT_44174</name>
</gene>
<evidence type="ECO:0000256" key="3">
    <source>
        <dbReference type="ARBA" id="ARBA00022741"/>
    </source>
</evidence>
<comment type="similarity">
    <text evidence="1">Belongs to the zinc-containing alcohol dehydrogenase family.</text>
</comment>
<dbReference type="SUPFAM" id="SSF51735">
    <property type="entry name" value="NAD(P)-binding Rossmann-fold domains"/>
    <property type="match status" value="1"/>
</dbReference>
<evidence type="ECO:0000256" key="4">
    <source>
        <dbReference type="ARBA" id="ARBA00022857"/>
    </source>
</evidence>
<reference evidence="9" key="2">
    <citation type="submission" date="2023-05" db="EMBL/GenBank/DDBJ databases">
        <authorList>
            <consortium name="Lawrence Berkeley National Laboratory"/>
            <person name="Steindorff A."/>
            <person name="Hensen N."/>
            <person name="Bonometti L."/>
            <person name="Westerberg I."/>
            <person name="Brannstrom I.O."/>
            <person name="Guillou S."/>
            <person name="Cros-Aarteil S."/>
            <person name="Calhoun S."/>
            <person name="Haridas S."/>
            <person name="Kuo A."/>
            <person name="Mondo S."/>
            <person name="Pangilinan J."/>
            <person name="Riley R."/>
            <person name="Labutti K."/>
            <person name="Andreopoulos B."/>
            <person name="Lipzen A."/>
            <person name="Chen C."/>
            <person name="Yanf M."/>
            <person name="Daum C."/>
            <person name="Ng V."/>
            <person name="Clum A."/>
            <person name="Ohm R."/>
            <person name="Martin F."/>
            <person name="Silar P."/>
            <person name="Natvig D."/>
            <person name="Lalanne C."/>
            <person name="Gautier V."/>
            <person name="Ament-Velasquez S.L."/>
            <person name="Kruys A."/>
            <person name="Hutchinson M.I."/>
            <person name="Powell A.J."/>
            <person name="Barry K."/>
            <person name="Miller A.N."/>
            <person name="Grigoriev I.V."/>
            <person name="Debuchy R."/>
            <person name="Gladieux P."/>
            <person name="Thoren M.H."/>
            <person name="Johannesson H."/>
        </authorList>
    </citation>
    <scope>NUCLEOTIDE SEQUENCE</scope>
    <source>
        <strain evidence="9">CBS 359.72</strain>
    </source>
</reference>
<dbReference type="Gene3D" id="3.90.180.10">
    <property type="entry name" value="Medium-chain alcohol dehydrogenases, catalytic domain"/>
    <property type="match status" value="1"/>
</dbReference>
<dbReference type="CDD" id="cd08249">
    <property type="entry name" value="enoyl_reductase_like"/>
    <property type="match status" value="1"/>
</dbReference>
<dbReference type="InterPro" id="IPR047122">
    <property type="entry name" value="Trans-enoyl_RdTase-like"/>
</dbReference>
<reference evidence="9" key="1">
    <citation type="journal article" date="2023" name="Mol. Phylogenet. Evol.">
        <title>Genome-scale phylogeny and comparative genomics of the fungal order Sordariales.</title>
        <authorList>
            <person name="Hensen N."/>
            <person name="Bonometti L."/>
            <person name="Westerberg I."/>
            <person name="Brannstrom I.O."/>
            <person name="Guillou S."/>
            <person name="Cros-Aarteil S."/>
            <person name="Calhoun S."/>
            <person name="Haridas S."/>
            <person name="Kuo A."/>
            <person name="Mondo S."/>
            <person name="Pangilinan J."/>
            <person name="Riley R."/>
            <person name="LaButti K."/>
            <person name="Andreopoulos B."/>
            <person name="Lipzen A."/>
            <person name="Chen C."/>
            <person name="Yan M."/>
            <person name="Daum C."/>
            <person name="Ng V."/>
            <person name="Clum A."/>
            <person name="Steindorff A."/>
            <person name="Ohm R.A."/>
            <person name="Martin F."/>
            <person name="Silar P."/>
            <person name="Natvig D.O."/>
            <person name="Lalanne C."/>
            <person name="Gautier V."/>
            <person name="Ament-Velasquez S.L."/>
            <person name="Kruys A."/>
            <person name="Hutchinson M.I."/>
            <person name="Powell A.J."/>
            <person name="Barry K."/>
            <person name="Miller A.N."/>
            <person name="Grigoriev I.V."/>
            <person name="Debuchy R."/>
            <person name="Gladieux P."/>
            <person name="Hiltunen Thoren M."/>
            <person name="Johannesson H."/>
        </authorList>
    </citation>
    <scope>NUCLEOTIDE SEQUENCE</scope>
    <source>
        <strain evidence="9">CBS 359.72</strain>
    </source>
</reference>
<dbReference type="AlphaFoldDB" id="A0AAN7CL62"/>
<dbReference type="Gene3D" id="4.10.240.10">
    <property type="entry name" value="Zn(2)-C6 fungal-type DNA-binding domain"/>
    <property type="match status" value="1"/>
</dbReference>
<evidence type="ECO:0000256" key="6">
    <source>
        <dbReference type="ARBA" id="ARBA00023242"/>
    </source>
</evidence>
<dbReference type="GO" id="GO:0000981">
    <property type="term" value="F:DNA-binding transcription factor activity, RNA polymerase II-specific"/>
    <property type="evidence" value="ECO:0007669"/>
    <property type="project" value="InterPro"/>
</dbReference>
<comment type="caution">
    <text evidence="9">The sequence shown here is derived from an EMBL/GenBank/DDBJ whole genome shotgun (WGS) entry which is preliminary data.</text>
</comment>
<evidence type="ECO:0000313" key="10">
    <source>
        <dbReference type="Proteomes" id="UP001303647"/>
    </source>
</evidence>
<dbReference type="InterPro" id="IPR013154">
    <property type="entry name" value="ADH-like_N"/>
</dbReference>
<dbReference type="InterPro" id="IPR036864">
    <property type="entry name" value="Zn2-C6_fun-type_DNA-bd_sf"/>
</dbReference>
<dbReference type="Proteomes" id="UP001303647">
    <property type="component" value="Unassembled WGS sequence"/>
</dbReference>
<dbReference type="PANTHER" id="PTHR45348">
    <property type="entry name" value="HYPOTHETICAL OXIDOREDUCTASE (EUROFUNG)"/>
    <property type="match status" value="1"/>
</dbReference>
<evidence type="ECO:0000259" key="8">
    <source>
        <dbReference type="PROSITE" id="PS50048"/>
    </source>
</evidence>
<feature type="region of interest" description="Disordered" evidence="7">
    <location>
        <begin position="406"/>
        <end position="453"/>
    </location>
</feature>
<dbReference type="InterPro" id="IPR001138">
    <property type="entry name" value="Zn2Cys6_DnaBD"/>
</dbReference>
<dbReference type="EMBL" id="MU857756">
    <property type="protein sequence ID" value="KAK4244134.1"/>
    <property type="molecule type" value="Genomic_DNA"/>
</dbReference>
<feature type="region of interest" description="Disordered" evidence="7">
    <location>
        <begin position="466"/>
        <end position="502"/>
    </location>
</feature>
<sequence>MATATFSALPSSRQAIVQSANPGSFELCTTLPMPDVSPEHVLIKVTAVAVNHCDYKMPARVHCPGTVNGCDFAGTVVGLGESVARTLGGLRIGDRVAGAQMGNQRRRPWSGAFTDYIAEKPENMWRVPEHLSLEEAASIGCAVTSSVGMALWWVMKLPGTPEKPTVNPKFFLVYGGSTVSGTLAIQLLKLSGYRVVTTCSPKNFKLVERYGAEKAFDYRSPTCGEDIRAYTKNKLEDALDIITEARTIRHCYAAIGRGGGRYVGFELLPEDLMATMRKAVKAEWVMGLEVTGVELELRGGYYRKENPELHAWLHWWIRRFSALYETGKLKPHPLQVNPGGLAKVIDGIGALSRKEVSAQKLIRSSTVPIVRRSACDQCRARRVQCLRAQNSTAPCARCSHIGAQCVTSAPGHPGRPRKARLVDGETPPRGTTPSPADVSSPGRHRTPPTLRDTNHVEVHVPAMAGEPASAAAPAGACRTDRPTSWNQMDGITESDLAPSKSTVYPSRDPLAYGPQAAGFWATPGDSSVYFDSPSIEQSPVSGEDIVALVDQLSNPSQLQGLLSADDELSAMLHMGRDSSTALHRDGDPLLDPWKGVLPLTPLPQCPSPASSLMRFREKIEQRITTIDTYYSDPLEVVQGCKEEGAGRGPENPAAVLLTCSKEFIDIIQSLTPTGRMHKPREDAISTEVVLLALSSYLSLMRLFDAMFHTIHRFISQMGPDSFKSVKVKSVLRIGGISSLQDVPLKTYATGVLDAIQSQVRTLERYMGIPTEYCLSSEEAASFPAVTPGILSRADREQLFKVVLAQEDVNSRQGSKSYVESIRASIQESMRFLND</sequence>
<dbReference type="SUPFAM" id="SSF50129">
    <property type="entry name" value="GroES-like"/>
    <property type="match status" value="1"/>
</dbReference>
<dbReference type="PANTHER" id="PTHR45348:SF1">
    <property type="entry name" value="TRANS-ENOYL REDUCTASE STHE"/>
    <property type="match status" value="1"/>
</dbReference>
<dbReference type="InterPro" id="IPR036291">
    <property type="entry name" value="NAD(P)-bd_dom_sf"/>
</dbReference>
<keyword evidence="10" id="KW-1185">Reference proteome</keyword>
<dbReference type="InterPro" id="IPR013149">
    <property type="entry name" value="ADH-like_C"/>
</dbReference>
<comment type="subunit">
    <text evidence="2">Monomer.</text>
</comment>
<feature type="domain" description="Zn(2)-C6 fungal-type" evidence="8">
    <location>
        <begin position="374"/>
        <end position="407"/>
    </location>
</feature>
<evidence type="ECO:0000313" key="9">
    <source>
        <dbReference type="EMBL" id="KAK4244134.1"/>
    </source>
</evidence>
<dbReference type="GO" id="GO:0016651">
    <property type="term" value="F:oxidoreductase activity, acting on NAD(P)H"/>
    <property type="evidence" value="ECO:0007669"/>
    <property type="project" value="InterPro"/>
</dbReference>